<keyword evidence="2" id="KW-1185">Reference proteome</keyword>
<accession>A0ABN2X0I2</accession>
<dbReference type="Proteomes" id="UP001500897">
    <property type="component" value="Unassembled WGS sequence"/>
</dbReference>
<name>A0ABN2X0I2_9ACTN</name>
<evidence type="ECO:0008006" key="3">
    <source>
        <dbReference type="Google" id="ProtNLM"/>
    </source>
</evidence>
<protein>
    <recommendedName>
        <fullName evidence="3">HEAT repeat protein</fullName>
    </recommendedName>
</protein>
<sequence>MADREAGVAAVLDCLRRDTRWDWGVDERGDYHAYLIRELGVPIDPLLELLDGPGEEGSERAREALAPLALLGSESAREALRRHVREGEWWQETLSFLADNWPAHWWEDLGPDAVRRLGGERPAHWRSEPWLSWRELLPAREAAPPARRELRITPRTDRLLAALADPDTPYRERDEAVRILAERPAVPVELLTLVPELTTDGRDGFGVRGLGGVGRAVRRLGPLAVGPAREWAVDGRHWLQWLGVRVLAEYGGVGDVPRLVAELANQWEERTWCGPKTVADGLARFGPVAAEAAPLLRRFWQLTPHSYERPSYLKALHAIDPGAAAPLLGESLWDCERDARLYAVRHVPLDGRLAVRLAELRDSPGEYDELREVAAGRLG</sequence>
<comment type="caution">
    <text evidence="1">The sequence shown here is derived from an EMBL/GenBank/DDBJ whole genome shotgun (WGS) entry which is preliminary data.</text>
</comment>
<organism evidence="1 2">
    <name type="scientific">Kitasatospora saccharophila</name>
    <dbReference type="NCBI Taxonomy" id="407973"/>
    <lineage>
        <taxon>Bacteria</taxon>
        <taxon>Bacillati</taxon>
        <taxon>Actinomycetota</taxon>
        <taxon>Actinomycetes</taxon>
        <taxon>Kitasatosporales</taxon>
        <taxon>Streptomycetaceae</taxon>
        <taxon>Kitasatospora</taxon>
    </lineage>
</organism>
<evidence type="ECO:0000313" key="1">
    <source>
        <dbReference type="EMBL" id="GAA2102273.1"/>
    </source>
</evidence>
<proteinExistence type="predicted"/>
<gene>
    <name evidence="1" type="ORF">GCM10009759_36690</name>
</gene>
<evidence type="ECO:0000313" key="2">
    <source>
        <dbReference type="Proteomes" id="UP001500897"/>
    </source>
</evidence>
<reference evidence="1 2" key="1">
    <citation type="journal article" date="2019" name="Int. J. Syst. Evol. Microbiol.">
        <title>The Global Catalogue of Microorganisms (GCM) 10K type strain sequencing project: providing services to taxonomists for standard genome sequencing and annotation.</title>
        <authorList>
            <consortium name="The Broad Institute Genomics Platform"/>
            <consortium name="The Broad Institute Genome Sequencing Center for Infectious Disease"/>
            <person name="Wu L."/>
            <person name="Ma J."/>
        </authorList>
    </citation>
    <scope>NUCLEOTIDE SEQUENCE [LARGE SCALE GENOMIC DNA]</scope>
    <source>
        <strain evidence="1 2">JCM 14559</strain>
    </source>
</reference>
<dbReference type="EMBL" id="BAAANS010000023">
    <property type="protein sequence ID" value="GAA2102273.1"/>
    <property type="molecule type" value="Genomic_DNA"/>
</dbReference>